<keyword evidence="1" id="KW-0812">Transmembrane</keyword>
<keyword evidence="1" id="KW-0472">Membrane</keyword>
<name>A0A3P8L0X1_TSUPA</name>
<evidence type="ECO:0000313" key="3">
    <source>
        <dbReference type="Proteomes" id="UP000271626"/>
    </source>
</evidence>
<dbReference type="AlphaFoldDB" id="A0A3P8L0X1"/>
<feature type="transmembrane region" description="Helical" evidence="1">
    <location>
        <begin position="29"/>
        <end position="50"/>
    </location>
</feature>
<gene>
    <name evidence="2" type="ORF">NCTC10741_01170</name>
</gene>
<evidence type="ECO:0000313" key="2">
    <source>
        <dbReference type="EMBL" id="VDR38055.1"/>
    </source>
</evidence>
<protein>
    <submittedName>
        <fullName evidence="2">Uncharacterized protein</fullName>
    </submittedName>
</protein>
<dbReference type="EMBL" id="LR131273">
    <property type="protein sequence ID" value="VDR38055.1"/>
    <property type="molecule type" value="Genomic_DNA"/>
</dbReference>
<organism evidence="2 3">
    <name type="scientific">Tsukamurella paurometabola</name>
    <name type="common">Corynebacterium paurometabolum</name>
    <dbReference type="NCBI Taxonomy" id="2061"/>
    <lineage>
        <taxon>Bacteria</taxon>
        <taxon>Bacillati</taxon>
        <taxon>Actinomycetota</taxon>
        <taxon>Actinomycetes</taxon>
        <taxon>Mycobacteriales</taxon>
        <taxon>Tsukamurellaceae</taxon>
        <taxon>Tsukamurella</taxon>
    </lineage>
</organism>
<keyword evidence="1" id="KW-1133">Transmembrane helix</keyword>
<sequence>MGYVLALFVLVDTASWLWAWTFPENLGLLALSFVGGVALIVLWLAYLAVWFRRVRRFTWQLLIIPVIGLCAVALRLTNAVPDARWAYDEPRLRAAAEQVLTDPRAEFYDNRDRSIGTQEVYATSKEDGVVRFSIYGNTISTTRLAYHPEGATPTDATRTRVTHLAGRWWMETSSD</sequence>
<accession>A0A3P8L0X1</accession>
<feature type="transmembrane region" description="Helical" evidence="1">
    <location>
        <begin position="57"/>
        <end position="76"/>
    </location>
</feature>
<proteinExistence type="predicted"/>
<reference evidence="2 3" key="1">
    <citation type="submission" date="2018-12" db="EMBL/GenBank/DDBJ databases">
        <authorList>
            <consortium name="Pathogen Informatics"/>
        </authorList>
    </citation>
    <scope>NUCLEOTIDE SEQUENCE [LARGE SCALE GENOMIC DNA]</scope>
    <source>
        <strain evidence="2 3">NCTC10741</strain>
    </source>
</reference>
<dbReference type="Proteomes" id="UP000271626">
    <property type="component" value="Chromosome"/>
</dbReference>
<evidence type="ECO:0000256" key="1">
    <source>
        <dbReference type="SAM" id="Phobius"/>
    </source>
</evidence>